<dbReference type="SUPFAM" id="SSF75304">
    <property type="entry name" value="Amidase signature (AS) enzymes"/>
    <property type="match status" value="1"/>
</dbReference>
<dbReference type="Proteomes" id="UP000179920">
    <property type="component" value="Chromosome XXI"/>
</dbReference>
<evidence type="ECO:0000313" key="8">
    <source>
        <dbReference type="Proteomes" id="UP000658997"/>
    </source>
</evidence>
<dbReference type="EMBL" id="LT558137">
    <property type="protein sequence ID" value="SAM86169.1"/>
    <property type="molecule type" value="Genomic_DNA"/>
</dbReference>
<dbReference type="GO" id="GO:0016787">
    <property type="term" value="F:hydrolase activity"/>
    <property type="evidence" value="ECO:0007669"/>
    <property type="project" value="UniProtKB-KW"/>
</dbReference>
<feature type="region of interest" description="Disordered" evidence="3">
    <location>
        <begin position="1"/>
        <end position="20"/>
    </location>
</feature>
<evidence type="ECO:0000256" key="1">
    <source>
        <dbReference type="ARBA" id="ARBA00009199"/>
    </source>
</evidence>
<evidence type="ECO:0000313" key="6">
    <source>
        <dbReference type="EMBL" id="SYW80389.1"/>
    </source>
</evidence>
<proteinExistence type="inferred from homology"/>
<dbReference type="Pfam" id="PF01425">
    <property type="entry name" value="Amidase"/>
    <property type="match status" value="1"/>
</dbReference>
<reference evidence="7" key="2">
    <citation type="submission" date="2016-04" db="EMBL/GenBank/DDBJ databases">
        <authorList>
            <person name="Guldener U."/>
            <person name="Guldener U."/>
        </authorList>
    </citation>
    <scope>NUCLEOTIDE SEQUENCE [LARGE SCALE GENOMIC DNA]</scope>
    <source>
        <strain evidence="7">UB2112</strain>
    </source>
</reference>
<sequence length="562" mass="62813">MSASKTFRGEFQKPYPGLKGPGANEAVDALFEKVTKAKKQYGEPNEEDYEIANEPLWHLQGRFIISQDLTLKRALEEAENMELSGDDDTAQSVLDCYPLYGLVFSVKDCVHVYGLPTTLGCSSRATQEEAASAELVQKMQDMGAMLIAKTTAPQLIMSNTTHSPLWGTTHSPIQTAEGDEKQSNEFQVGGSSGGEAALVKMGGRQIGIGTDMGGSVRQPACLNELFRYKYVSKPQDFRWKLPKDFMTGLPHTWVPATAPGLLSRCMPTLELVARVIGGGEAQDFDEENKWMDEVDEDELEELEAKEHNNPRIVYTTQKSSPEVSELIQWLVKSLKDRDMYTCPEQCDPLGDIDLAAWATAWTEHAKEHGFEEAREMLGDDPLINRTLFDESRLSSVASDSDKKSWKPDSERLAKLEETFIKQAGITDEIVEEPENVMFITPTYILGGAVQNEAFVQLDDAGESEIWCQIFNLLDWPAISIPFAHLPSKVREELRNKAESDPKWAKHLPGKVKGDVIWSKTSDDEVDRLAHLSLQLATLPGKHASLLDYARRITEPQRWQTNT</sequence>
<dbReference type="Gene3D" id="3.90.1300.10">
    <property type="entry name" value="Amidase signature (AS) domain"/>
    <property type="match status" value="1"/>
</dbReference>
<gene>
    <name evidence="6" type="ORF">UBRO2_03657</name>
    <name evidence="5" type="ORF">UBRO_08582</name>
</gene>
<evidence type="ECO:0000256" key="2">
    <source>
        <dbReference type="ARBA" id="ARBA00022801"/>
    </source>
</evidence>
<evidence type="ECO:0000256" key="3">
    <source>
        <dbReference type="SAM" id="MobiDB-lite"/>
    </source>
</evidence>
<evidence type="ECO:0000313" key="5">
    <source>
        <dbReference type="EMBL" id="SAM86169.1"/>
    </source>
</evidence>
<feature type="domain" description="Amidase" evidence="4">
    <location>
        <begin position="94"/>
        <end position="483"/>
    </location>
</feature>
<keyword evidence="8" id="KW-1185">Reference proteome</keyword>
<organism evidence="5 7">
    <name type="scientific">Ustilago bromivora</name>
    <dbReference type="NCBI Taxonomy" id="307758"/>
    <lineage>
        <taxon>Eukaryota</taxon>
        <taxon>Fungi</taxon>
        <taxon>Dikarya</taxon>
        <taxon>Basidiomycota</taxon>
        <taxon>Ustilaginomycotina</taxon>
        <taxon>Ustilaginomycetes</taxon>
        <taxon>Ustilaginales</taxon>
        <taxon>Ustilaginaceae</taxon>
        <taxon>Ustilago</taxon>
    </lineage>
</organism>
<reference evidence="6" key="3">
    <citation type="submission" date="2018-08" db="EMBL/GenBank/DDBJ databases">
        <authorList>
            <person name="Guldener U."/>
        </authorList>
    </citation>
    <scope>NUCLEOTIDE SEQUENCE</scope>
    <source>
        <strain evidence="6">UB2</strain>
    </source>
</reference>
<evidence type="ECO:0000259" key="4">
    <source>
        <dbReference type="Pfam" id="PF01425"/>
    </source>
</evidence>
<dbReference type="InterPro" id="IPR036928">
    <property type="entry name" value="AS_sf"/>
</dbReference>
<dbReference type="Proteomes" id="UP000658997">
    <property type="component" value="Unassembled WGS sequence"/>
</dbReference>
<comment type="similarity">
    <text evidence="1">Belongs to the amidase family.</text>
</comment>
<dbReference type="OrthoDB" id="167809at2759"/>
<dbReference type="PANTHER" id="PTHR46072:SF11">
    <property type="entry name" value="AMIDASE-RELATED"/>
    <property type="match status" value="1"/>
</dbReference>
<name>A0A1K0HFR0_9BASI</name>
<keyword evidence="2" id="KW-0378">Hydrolase</keyword>
<dbReference type="InterPro" id="IPR023631">
    <property type="entry name" value="Amidase_dom"/>
</dbReference>
<dbReference type="AlphaFoldDB" id="A0A1K0HFR0"/>
<reference evidence="5" key="1">
    <citation type="submission" date="2016-04" db="EMBL/GenBank/DDBJ databases">
        <authorList>
            <person name="Evans L.H."/>
            <person name="Alamgir A."/>
            <person name="Owens N."/>
            <person name="Weber N.D."/>
            <person name="Virtaneva K."/>
            <person name="Barbian K."/>
            <person name="Babar A."/>
            <person name="Rosenke K."/>
        </authorList>
    </citation>
    <scope>NUCLEOTIDE SEQUENCE</scope>
    <source>
        <strain evidence="5">UB2112</strain>
    </source>
</reference>
<accession>A0A1K0HFR0</accession>
<dbReference type="PANTHER" id="PTHR46072">
    <property type="entry name" value="AMIDASE-RELATED-RELATED"/>
    <property type="match status" value="1"/>
</dbReference>
<protein>
    <submittedName>
        <fullName evidence="5">Related to amidase</fullName>
    </submittedName>
</protein>
<evidence type="ECO:0000313" key="7">
    <source>
        <dbReference type="Proteomes" id="UP000179920"/>
    </source>
</evidence>
<dbReference type="EMBL" id="ULHB01000072">
    <property type="protein sequence ID" value="SYW80389.1"/>
    <property type="molecule type" value="Genomic_DNA"/>
</dbReference>